<keyword evidence="2" id="KW-1185">Reference proteome</keyword>
<accession>A0A086BKQ3</accession>
<dbReference type="KEGG" id="cpip:CJF12_00200"/>
<evidence type="ECO:0008006" key="3">
    <source>
        <dbReference type="Google" id="ProtNLM"/>
    </source>
</evidence>
<evidence type="ECO:0000313" key="1">
    <source>
        <dbReference type="EMBL" id="KFF29517.1"/>
    </source>
</evidence>
<name>A0A086BKQ3_9FLAO</name>
<reference evidence="1 2" key="1">
    <citation type="submission" date="2014-07" db="EMBL/GenBank/DDBJ databases">
        <title>Genome of Chryseobacterium piperi CTM.</title>
        <authorList>
            <person name="Pipes S.E."/>
            <person name="Stropko S.J."/>
            <person name="Newman J.D."/>
        </authorList>
    </citation>
    <scope>NUCLEOTIDE SEQUENCE [LARGE SCALE GENOMIC DNA]</scope>
    <source>
        <strain evidence="1 2">CTM</strain>
    </source>
</reference>
<dbReference type="PROSITE" id="PS51257">
    <property type="entry name" value="PROKAR_LIPOPROTEIN"/>
    <property type="match status" value="1"/>
</dbReference>
<sequence length="210" mass="24774">MNKKFLGYMASLILIVGCTKSKKENTEDTFLGSVDTFTNLNKYKINEKIINDSIVSIEGTNRNFTIQGNFNKRSNKKIDWWQVVDRKDSTNKLKIQYLLFEEKNIVNQIKSYKKGKIDTLNSKFYLVKSIDDSLKYSFYLPLRKNKIISSKFYYQIEAKEYIQVCNKRFNHYECFVKNPNDNKVILGVFSEAMENSKHENDIDISEIYIE</sequence>
<organism evidence="1 2">
    <name type="scientific">Chryseobacterium piperi</name>
    <dbReference type="NCBI Taxonomy" id="558152"/>
    <lineage>
        <taxon>Bacteria</taxon>
        <taxon>Pseudomonadati</taxon>
        <taxon>Bacteroidota</taxon>
        <taxon>Flavobacteriia</taxon>
        <taxon>Flavobacteriales</taxon>
        <taxon>Weeksellaceae</taxon>
        <taxon>Chryseobacterium group</taxon>
        <taxon>Chryseobacterium</taxon>
    </lineage>
</organism>
<evidence type="ECO:0000313" key="2">
    <source>
        <dbReference type="Proteomes" id="UP000028709"/>
    </source>
</evidence>
<dbReference type="OrthoDB" id="1256929at2"/>
<proteinExistence type="predicted"/>
<dbReference type="AlphaFoldDB" id="A0A086BKQ3"/>
<gene>
    <name evidence="1" type="ORF">IQ37_05740</name>
</gene>
<dbReference type="RefSeq" id="WP_034682508.1">
    <property type="nucleotide sequence ID" value="NZ_CP023049.2"/>
</dbReference>
<protein>
    <recommendedName>
        <fullName evidence="3">Lipoprotein</fullName>
    </recommendedName>
</protein>
<dbReference type="EMBL" id="JPRJ01000006">
    <property type="protein sequence ID" value="KFF29517.1"/>
    <property type="molecule type" value="Genomic_DNA"/>
</dbReference>
<comment type="caution">
    <text evidence="1">The sequence shown here is derived from an EMBL/GenBank/DDBJ whole genome shotgun (WGS) entry which is preliminary data.</text>
</comment>
<dbReference type="eggNOG" id="ENOG502ZYTU">
    <property type="taxonomic scope" value="Bacteria"/>
</dbReference>
<dbReference type="Proteomes" id="UP000028709">
    <property type="component" value="Unassembled WGS sequence"/>
</dbReference>